<keyword evidence="5" id="KW-1185">Reference proteome</keyword>
<evidence type="ECO:0000259" key="2">
    <source>
        <dbReference type="Pfam" id="PF16220"/>
    </source>
</evidence>
<dbReference type="Gene3D" id="3.55.50.30">
    <property type="match status" value="1"/>
</dbReference>
<organism evidence="4 5">
    <name type="scientific">Thalassospira lohafexi</name>
    <dbReference type="NCBI Taxonomy" id="744227"/>
    <lineage>
        <taxon>Bacteria</taxon>
        <taxon>Pseudomonadati</taxon>
        <taxon>Pseudomonadota</taxon>
        <taxon>Alphaproteobacteria</taxon>
        <taxon>Rhodospirillales</taxon>
        <taxon>Thalassospiraceae</taxon>
        <taxon>Thalassospira</taxon>
    </lineage>
</organism>
<dbReference type="InterPro" id="IPR032623">
    <property type="entry name" value="FecR_N"/>
</dbReference>
<feature type="domain" description="FecR N-terminal" evidence="2">
    <location>
        <begin position="16"/>
        <end position="58"/>
    </location>
</feature>
<sequence length="306" mass="33395">MIPETHFDTMPRTVSDQAAYWFALLLDGSETENDRKAFARWVAEDPSHLHAFDEIERLWNGSSSLQIDANRNLGRRAFLGGTIAAMVVGAGWTAHRFHPLADIRTASGERREMVLPGGVKAMLASDTSLSLVAKQGVSGVAIHHGEAWFDHRVAGTNFFVAATGGATWSEGGRFDVANYAGTTTVIAEQNGLVLRAGGTMKPVQAGQEVRYGDGWVSDPRKVNVGNALAWRNGQLVFIGERLDDVVNILERWQDGKIVILGDALKSRKVTIVVDLDRSRHVLDALSTVLSIKVDQFTDYLTVVRAA</sequence>
<dbReference type="AlphaFoldDB" id="A0A2N3L809"/>
<dbReference type="InterPro" id="IPR012373">
    <property type="entry name" value="Ferrdict_sens_TM"/>
</dbReference>
<feature type="domain" description="FecR protein" evidence="1">
    <location>
        <begin position="102"/>
        <end position="186"/>
    </location>
</feature>
<dbReference type="GO" id="GO:0016989">
    <property type="term" value="F:sigma factor antagonist activity"/>
    <property type="evidence" value="ECO:0007669"/>
    <property type="project" value="TreeGrafter"/>
</dbReference>
<protein>
    <submittedName>
        <fullName evidence="4">Iron dicitrate transport regulator FecR</fullName>
    </submittedName>
</protein>
<dbReference type="Gene3D" id="2.60.120.1440">
    <property type="match status" value="1"/>
</dbReference>
<comment type="caution">
    <text evidence="4">The sequence shown here is derived from an EMBL/GenBank/DDBJ whole genome shotgun (WGS) entry which is preliminary data.</text>
</comment>
<dbReference type="PIRSF" id="PIRSF018266">
    <property type="entry name" value="FecR"/>
    <property type="match status" value="1"/>
</dbReference>
<evidence type="ECO:0000259" key="3">
    <source>
        <dbReference type="Pfam" id="PF16344"/>
    </source>
</evidence>
<feature type="domain" description="Protein FecR C-terminal" evidence="3">
    <location>
        <begin position="235"/>
        <end position="294"/>
    </location>
</feature>
<accession>A0A2N3L809</accession>
<evidence type="ECO:0000259" key="1">
    <source>
        <dbReference type="Pfam" id="PF04773"/>
    </source>
</evidence>
<evidence type="ECO:0000313" key="5">
    <source>
        <dbReference type="Proteomes" id="UP000233332"/>
    </source>
</evidence>
<name>A0A2N3L809_9PROT</name>
<dbReference type="EMBL" id="NXGX01000003">
    <property type="protein sequence ID" value="PKR58840.1"/>
    <property type="molecule type" value="Genomic_DNA"/>
</dbReference>
<dbReference type="InterPro" id="IPR032508">
    <property type="entry name" value="FecR_C"/>
</dbReference>
<proteinExistence type="predicted"/>
<gene>
    <name evidence="4" type="ORF">COO92_08280</name>
</gene>
<evidence type="ECO:0000313" key="4">
    <source>
        <dbReference type="EMBL" id="PKR58840.1"/>
    </source>
</evidence>
<dbReference type="InterPro" id="IPR006860">
    <property type="entry name" value="FecR"/>
</dbReference>
<reference evidence="4 5" key="1">
    <citation type="submission" date="2017-09" db="EMBL/GenBank/DDBJ databases">
        <title>Biodiversity and function of Thalassospira species in the particle-attached aromatic-hydrocarbon-degrading consortia from the surface seawater of the China South Sea.</title>
        <authorList>
            <person name="Dong C."/>
            <person name="Lai Q."/>
            <person name="Shao Z."/>
        </authorList>
    </citation>
    <scope>NUCLEOTIDE SEQUENCE [LARGE SCALE GENOMIC DNA]</scope>
    <source>
        <strain evidence="4 5">139Z-12</strain>
    </source>
</reference>
<dbReference type="PANTHER" id="PTHR30273:SF2">
    <property type="entry name" value="PROTEIN FECR"/>
    <property type="match status" value="1"/>
</dbReference>
<dbReference type="Proteomes" id="UP000233332">
    <property type="component" value="Unassembled WGS sequence"/>
</dbReference>
<dbReference type="Pfam" id="PF04773">
    <property type="entry name" value="FecR"/>
    <property type="match status" value="1"/>
</dbReference>
<dbReference type="Pfam" id="PF16344">
    <property type="entry name" value="FecR_C"/>
    <property type="match status" value="1"/>
</dbReference>
<dbReference type="Pfam" id="PF16220">
    <property type="entry name" value="DUF4880"/>
    <property type="match status" value="1"/>
</dbReference>
<dbReference type="PANTHER" id="PTHR30273">
    <property type="entry name" value="PERIPLASMIC SIGNAL SENSOR AND SIGMA FACTOR ACTIVATOR FECR-RELATED"/>
    <property type="match status" value="1"/>
</dbReference>